<keyword evidence="2" id="KW-1185">Reference proteome</keyword>
<name>A0ABQ9IIT4_9NEOP</name>
<dbReference type="Proteomes" id="UP001159363">
    <property type="component" value="Chromosome 1"/>
</dbReference>
<organism evidence="1 2">
    <name type="scientific">Dryococelus australis</name>
    <dbReference type="NCBI Taxonomy" id="614101"/>
    <lineage>
        <taxon>Eukaryota</taxon>
        <taxon>Metazoa</taxon>
        <taxon>Ecdysozoa</taxon>
        <taxon>Arthropoda</taxon>
        <taxon>Hexapoda</taxon>
        <taxon>Insecta</taxon>
        <taxon>Pterygota</taxon>
        <taxon>Neoptera</taxon>
        <taxon>Polyneoptera</taxon>
        <taxon>Phasmatodea</taxon>
        <taxon>Verophasmatodea</taxon>
        <taxon>Anareolatae</taxon>
        <taxon>Phasmatidae</taxon>
        <taxon>Eurycanthinae</taxon>
        <taxon>Dryococelus</taxon>
    </lineage>
</organism>
<proteinExistence type="predicted"/>
<dbReference type="EMBL" id="JARBHB010000001">
    <property type="protein sequence ID" value="KAJ8896362.1"/>
    <property type="molecule type" value="Genomic_DNA"/>
</dbReference>
<evidence type="ECO:0000313" key="1">
    <source>
        <dbReference type="EMBL" id="KAJ8896362.1"/>
    </source>
</evidence>
<sequence>MEDKKSIIKQKALSVSEKLDMLTMEAVIQNLARVTIAKQFQLPQYCGQMRIYSAFCSSTTSLFKWFQQKQALNIPIHGTVIRKKKLYCD</sequence>
<protein>
    <recommendedName>
        <fullName evidence="3">Transposase</fullName>
    </recommendedName>
</protein>
<gene>
    <name evidence="1" type="ORF">PR048_001706</name>
</gene>
<accession>A0ABQ9IIT4</accession>
<evidence type="ECO:0000313" key="2">
    <source>
        <dbReference type="Proteomes" id="UP001159363"/>
    </source>
</evidence>
<comment type="caution">
    <text evidence="1">The sequence shown here is derived from an EMBL/GenBank/DDBJ whole genome shotgun (WGS) entry which is preliminary data.</text>
</comment>
<evidence type="ECO:0008006" key="3">
    <source>
        <dbReference type="Google" id="ProtNLM"/>
    </source>
</evidence>
<reference evidence="1 2" key="1">
    <citation type="submission" date="2023-02" db="EMBL/GenBank/DDBJ databases">
        <title>LHISI_Scaffold_Assembly.</title>
        <authorList>
            <person name="Stuart O.P."/>
            <person name="Cleave R."/>
            <person name="Magrath M.J.L."/>
            <person name="Mikheyev A.S."/>
        </authorList>
    </citation>
    <scope>NUCLEOTIDE SEQUENCE [LARGE SCALE GENOMIC DNA]</scope>
    <source>
        <strain evidence="1">Daus_M_001</strain>
        <tissue evidence="1">Leg muscle</tissue>
    </source>
</reference>